<feature type="transmembrane region" description="Helical" evidence="1">
    <location>
        <begin position="352"/>
        <end position="375"/>
    </location>
</feature>
<name>A0A9Q5NAD5_SANBA</name>
<keyword evidence="1" id="KW-0472">Membrane</keyword>
<evidence type="ECO:0000313" key="4">
    <source>
        <dbReference type="Proteomes" id="UP000757232"/>
    </source>
</evidence>
<gene>
    <name evidence="3" type="ORF">A7U60_g3148</name>
</gene>
<organism evidence="3 4">
    <name type="scientific">Sanghuangporus baumii</name>
    <name type="common">Phellinus baumii</name>
    <dbReference type="NCBI Taxonomy" id="108892"/>
    <lineage>
        <taxon>Eukaryota</taxon>
        <taxon>Fungi</taxon>
        <taxon>Dikarya</taxon>
        <taxon>Basidiomycota</taxon>
        <taxon>Agaricomycotina</taxon>
        <taxon>Agaricomycetes</taxon>
        <taxon>Hymenochaetales</taxon>
        <taxon>Hymenochaetaceae</taxon>
        <taxon>Sanghuangporus</taxon>
    </lineage>
</organism>
<dbReference type="InterPro" id="IPR008972">
    <property type="entry name" value="Cupredoxin"/>
</dbReference>
<evidence type="ECO:0000313" key="3">
    <source>
        <dbReference type="EMBL" id="OCB89671.1"/>
    </source>
</evidence>
<evidence type="ECO:0008006" key="5">
    <source>
        <dbReference type="Google" id="ProtNLM"/>
    </source>
</evidence>
<sequence>MPRFFAATTAALALISLAAIPAPARGAVFDVTVGGPGIIAYNPPFVSGAQPGDQVVFTFKQKNHTVTQSTFDNPCSPAPGGFDTGFIPVGADVTEGFPTQVLQITDTNPIWVYCRQSGHCQQGMVFAVNPGDQFAAFQAAANASGSTTTSAAATTTSEVATTTPSVVTVTETITVGDGNTVTTTYGSYPGSVQPTSASSNNHLVVVGGQDLVYNPSNITTQPGDTITFQFMVKNHTVTQSSFAEPCRRLTDTSTTGQVGFDSGFMPVSANATQFPTFTITVNDTAPMWAYCRQANHCGQGMVFSANAIESGPNNFAAFKQRAMQLNGTSASSSPTSTASGSSSSSSSAALSIHGLTGAGAGASLGLVSLLFGLLLQ</sequence>
<dbReference type="EMBL" id="LNZH02000151">
    <property type="protein sequence ID" value="OCB89671.1"/>
    <property type="molecule type" value="Genomic_DNA"/>
</dbReference>
<protein>
    <recommendedName>
        <fullName evidence="5">Cupredoxin</fullName>
    </recommendedName>
</protein>
<comment type="caution">
    <text evidence="3">The sequence shown here is derived from an EMBL/GenBank/DDBJ whole genome shotgun (WGS) entry which is preliminary data.</text>
</comment>
<accession>A0A9Q5NAD5</accession>
<keyword evidence="4" id="KW-1185">Reference proteome</keyword>
<dbReference type="Gene3D" id="2.60.40.420">
    <property type="entry name" value="Cupredoxins - blue copper proteins"/>
    <property type="match status" value="2"/>
</dbReference>
<feature type="chain" id="PRO_5040123919" description="Cupredoxin" evidence="2">
    <location>
        <begin position="27"/>
        <end position="376"/>
    </location>
</feature>
<dbReference type="AlphaFoldDB" id="A0A9Q5NAD5"/>
<keyword evidence="1" id="KW-1133">Transmembrane helix</keyword>
<dbReference type="Proteomes" id="UP000757232">
    <property type="component" value="Unassembled WGS sequence"/>
</dbReference>
<dbReference type="PANTHER" id="PTHR34883">
    <property type="entry name" value="SERINE-RICH PROTEIN, PUTATIVE-RELATED-RELATED"/>
    <property type="match status" value="1"/>
</dbReference>
<dbReference type="PANTHER" id="PTHR34883:SF4">
    <property type="entry name" value="CUPREDOXIN"/>
    <property type="match status" value="1"/>
</dbReference>
<feature type="signal peptide" evidence="2">
    <location>
        <begin position="1"/>
        <end position="26"/>
    </location>
</feature>
<keyword evidence="1" id="KW-0812">Transmembrane</keyword>
<evidence type="ECO:0000256" key="2">
    <source>
        <dbReference type="SAM" id="SignalP"/>
    </source>
</evidence>
<dbReference type="SUPFAM" id="SSF49503">
    <property type="entry name" value="Cupredoxins"/>
    <property type="match status" value="2"/>
</dbReference>
<keyword evidence="2" id="KW-0732">Signal</keyword>
<dbReference type="InterPro" id="IPR052953">
    <property type="entry name" value="Ser-rich/MCO-related"/>
</dbReference>
<evidence type="ECO:0000256" key="1">
    <source>
        <dbReference type="SAM" id="Phobius"/>
    </source>
</evidence>
<reference evidence="3" key="1">
    <citation type="submission" date="2016-06" db="EMBL/GenBank/DDBJ databases">
        <title>Draft Genome sequence of the fungus Inonotus baumii.</title>
        <authorList>
            <person name="Zhu H."/>
            <person name="Lin W."/>
        </authorList>
    </citation>
    <scope>NUCLEOTIDE SEQUENCE</scope>
    <source>
        <strain evidence="3">821</strain>
    </source>
</reference>
<proteinExistence type="predicted"/>
<dbReference type="OrthoDB" id="1921208at2759"/>
<dbReference type="CDD" id="cd00920">
    <property type="entry name" value="Cupredoxin"/>
    <property type="match status" value="2"/>
</dbReference>